<dbReference type="InterPro" id="IPR046912">
    <property type="entry name" value="ABC-3C_CTD8"/>
</dbReference>
<dbReference type="GO" id="GO:0016020">
    <property type="term" value="C:membrane"/>
    <property type="evidence" value="ECO:0007669"/>
    <property type="project" value="UniProtKB-SubCell"/>
</dbReference>
<accession>A0A2D0J173</accession>
<dbReference type="Pfam" id="PF20284">
    <property type="entry name" value="CTD8"/>
    <property type="match status" value="1"/>
</dbReference>
<dbReference type="InterPro" id="IPR007751">
    <property type="entry name" value="DUF676_lipase-like"/>
</dbReference>
<keyword evidence="4" id="KW-0472">Membrane</keyword>
<keyword evidence="3" id="KW-0256">Endoplasmic reticulum</keyword>
<proteinExistence type="predicted"/>
<dbReference type="AlphaFoldDB" id="A0A2D0J173"/>
<evidence type="ECO:0000256" key="3">
    <source>
        <dbReference type="ARBA" id="ARBA00022824"/>
    </source>
</evidence>
<dbReference type="RefSeq" id="WP_099135717.1">
    <property type="nucleotide sequence ID" value="NZ_CAWNNJ010000141.1"/>
</dbReference>
<evidence type="ECO:0000259" key="6">
    <source>
        <dbReference type="Pfam" id="PF20284"/>
    </source>
</evidence>
<evidence type="ECO:0000259" key="5">
    <source>
        <dbReference type="Pfam" id="PF05057"/>
    </source>
</evidence>
<organism evidence="7 8">
    <name type="scientific">Xenorhabdus budapestensis</name>
    <dbReference type="NCBI Taxonomy" id="290110"/>
    <lineage>
        <taxon>Bacteria</taxon>
        <taxon>Pseudomonadati</taxon>
        <taxon>Pseudomonadota</taxon>
        <taxon>Gammaproteobacteria</taxon>
        <taxon>Enterobacterales</taxon>
        <taxon>Morganellaceae</taxon>
        <taxon>Xenorhabdus</taxon>
    </lineage>
</organism>
<name>A0A2D0J173_XENBU</name>
<dbReference type="Proteomes" id="UP000225833">
    <property type="component" value="Unassembled WGS sequence"/>
</dbReference>
<dbReference type="InterPro" id="IPR052374">
    <property type="entry name" value="SERAC1"/>
</dbReference>
<reference evidence="7 8" key="1">
    <citation type="journal article" date="2017" name="Nat. Microbiol.">
        <title>Natural product diversity associated with the nematode symbionts Photorhabdus and Xenorhabdus.</title>
        <authorList>
            <person name="Tobias N.J."/>
            <person name="Wolff H."/>
            <person name="Djahanschiri B."/>
            <person name="Grundmann F."/>
            <person name="Kronenwerth M."/>
            <person name="Shi Y.M."/>
            <person name="Simonyi S."/>
            <person name="Grun P."/>
            <person name="Shapiro-Ilan D."/>
            <person name="Pidot S.J."/>
            <person name="Stinear T.P."/>
            <person name="Ebersberger I."/>
            <person name="Bode H.B."/>
        </authorList>
    </citation>
    <scope>NUCLEOTIDE SEQUENCE [LARGE SCALE GENOMIC DNA]</scope>
    <source>
        <strain evidence="7 8">DSM 16342</strain>
    </source>
</reference>
<dbReference type="PANTHER" id="PTHR48182:SF2">
    <property type="entry name" value="PROTEIN SERAC1"/>
    <property type="match status" value="1"/>
</dbReference>
<evidence type="ECO:0000313" key="8">
    <source>
        <dbReference type="Proteomes" id="UP000225833"/>
    </source>
</evidence>
<comment type="subcellular location">
    <subcellularLocation>
        <location evidence="1">Endoplasmic reticulum</location>
    </subcellularLocation>
    <subcellularLocation>
        <location evidence="2">Membrane</location>
    </subcellularLocation>
</comment>
<evidence type="ECO:0000313" key="7">
    <source>
        <dbReference type="EMBL" id="PHM28067.1"/>
    </source>
</evidence>
<evidence type="ECO:0000256" key="4">
    <source>
        <dbReference type="ARBA" id="ARBA00023136"/>
    </source>
</evidence>
<protein>
    <submittedName>
        <fullName evidence="7">Uncharacterized protein</fullName>
    </submittedName>
</protein>
<sequence>MSMLIWKKRNNFKNIILFIHGLKGGSSTWSFNKDISFPQLISDDDDLNDCFDIACFEYFTKFTNSYGKAKNLFSRLFTTLPKREVNLPVDELSELLVGECQINLSNYNNIIFVAHSMGGLIAKSCIIKMSERDISHNISGFISLAVPHSGSETASWGSMVSSNVQLGDLSVFSRETDDLNRKWIRLPKLPELKFLYGSYDNFVVKQSAIPIQVPAKESIAIQEDHMTICKPKDRESNVYLIVKRFALEINKKMVLILSPTEFKDNSQYDKEFFFLKMIIADVHSDIAKHAKEYYYNAELARNVFTSDHDREILGSLYRKIREIYQTQYHDSIANHNTSNQLLAAIHKKIEDEDKVKLLSLLNSLGSVHKKGMLHQLANKLDRDVIWSPDTSLDSLHNLRGQK</sequence>
<dbReference type="Gene3D" id="3.40.50.1820">
    <property type="entry name" value="alpha/beta hydrolase"/>
    <property type="match status" value="1"/>
</dbReference>
<evidence type="ECO:0000256" key="2">
    <source>
        <dbReference type="ARBA" id="ARBA00004370"/>
    </source>
</evidence>
<evidence type="ECO:0000256" key="1">
    <source>
        <dbReference type="ARBA" id="ARBA00004240"/>
    </source>
</evidence>
<dbReference type="InterPro" id="IPR029058">
    <property type="entry name" value="AB_hydrolase_fold"/>
</dbReference>
<dbReference type="Pfam" id="PF05057">
    <property type="entry name" value="DUF676"/>
    <property type="match status" value="1"/>
</dbReference>
<feature type="domain" description="ABC-three component systems C-terminal" evidence="6">
    <location>
        <begin position="264"/>
        <end position="387"/>
    </location>
</feature>
<dbReference type="PANTHER" id="PTHR48182">
    <property type="entry name" value="PROTEIN SERAC1"/>
    <property type="match status" value="1"/>
</dbReference>
<gene>
    <name evidence="7" type="ORF">Xbud_01797</name>
</gene>
<dbReference type="EMBL" id="NIBS01000007">
    <property type="protein sequence ID" value="PHM28067.1"/>
    <property type="molecule type" value="Genomic_DNA"/>
</dbReference>
<comment type="caution">
    <text evidence="7">The sequence shown here is derived from an EMBL/GenBank/DDBJ whole genome shotgun (WGS) entry which is preliminary data.</text>
</comment>
<feature type="domain" description="DUF676" evidence="5">
    <location>
        <begin position="100"/>
        <end position="156"/>
    </location>
</feature>
<dbReference type="OrthoDB" id="9814331at2"/>
<dbReference type="SUPFAM" id="SSF53474">
    <property type="entry name" value="alpha/beta-Hydrolases"/>
    <property type="match status" value="1"/>
</dbReference>